<evidence type="ECO:0000313" key="17">
    <source>
        <dbReference type="EMBL" id="GMA96437.1"/>
    </source>
</evidence>
<evidence type="ECO:0000256" key="13">
    <source>
        <dbReference type="ARBA" id="ARBA00031533"/>
    </source>
</evidence>
<evidence type="ECO:0000256" key="4">
    <source>
        <dbReference type="ARBA" id="ARBA00012564"/>
    </source>
</evidence>
<evidence type="ECO:0000256" key="10">
    <source>
        <dbReference type="ARBA" id="ARBA00022833"/>
    </source>
</evidence>
<dbReference type="InterPro" id="IPR050344">
    <property type="entry name" value="Peptidase_M1_aminopeptidases"/>
</dbReference>
<evidence type="ECO:0000256" key="8">
    <source>
        <dbReference type="ARBA" id="ARBA00022723"/>
    </source>
</evidence>
<dbReference type="Pfam" id="PF17900">
    <property type="entry name" value="Peptidase_M1_N"/>
    <property type="match status" value="1"/>
</dbReference>
<feature type="domain" description="Aminopeptidase N-like N-terminal" evidence="16">
    <location>
        <begin position="22"/>
        <end position="188"/>
    </location>
</feature>
<evidence type="ECO:0000256" key="1">
    <source>
        <dbReference type="ARBA" id="ARBA00000098"/>
    </source>
</evidence>
<dbReference type="Gene3D" id="2.60.40.1730">
    <property type="entry name" value="tricorn interacting facor f3 domain"/>
    <property type="match status" value="1"/>
</dbReference>
<dbReference type="Gene3D" id="1.10.390.10">
    <property type="entry name" value="Neutral Protease Domain 2"/>
    <property type="match status" value="1"/>
</dbReference>
<keyword evidence="8" id="KW-0479">Metal-binding</keyword>
<dbReference type="GO" id="GO:0004177">
    <property type="term" value="F:aminopeptidase activity"/>
    <property type="evidence" value="ECO:0007669"/>
    <property type="project" value="UniProtKB-KW"/>
</dbReference>
<comment type="catalytic activity">
    <reaction evidence="1">
        <text>Release of an N-terminal amino acid, Xaa-|-Yaa- from a peptide, amide or arylamide. Xaa is preferably Ala, but may be most amino acids including Pro (slow action). When a terminal hydrophobic residue is followed by a prolyl residue, the two may be released as an intact Xaa-Pro dipeptide.</text>
        <dbReference type="EC" id="3.4.11.2"/>
    </reaction>
</comment>
<keyword evidence="18" id="KW-1185">Reference proteome</keyword>
<dbReference type="InterPro" id="IPR042097">
    <property type="entry name" value="Aminopeptidase_N-like_N_sf"/>
</dbReference>
<keyword evidence="9" id="KW-0378">Hydrolase</keyword>
<dbReference type="InterPro" id="IPR001930">
    <property type="entry name" value="Peptidase_M1"/>
</dbReference>
<sequence>MPGENLTRVEAQERKALVDVESYDVILDLTTGPETFRSTTTVRFSARAGASTFLDAITRTVHSIRLNGAPIDVDAADGVRIRLDGLQEHNELVVDADFLYTNTGEGLHRFVDPVDGEVYLYSQFEVPDSRRVYAVFEQPDLKATFRFTITAPENWTVVSNSPTPDPTPAGDGAATWEFEPTPRISSYITAIVAGPYASMHDELTSSSGRTIPLGVYVRKSLAPHMDADYIFDITKKGFAYYEEKFGYPYPFAKYDQLWVPEFNAGAMENAGAVTFTETYVFRSKVTDAIKERRVVTILHELAHMWFGDLVTMKWWNDLWLNESFAEWASTIATAEATEWTEAWTTFQAMEKSWAYRQDQLPSTHPIVATINDLEDVQVNFDGITYAKGGSVLKQLAAWVGIDAFFAGVGAYFAKHEYGNTELTDLLAELETTSGRDLASWAKLWLETAGVNTLRPEIETDGEGTITAFRILQEAPADHPDLRPHRLAVGFYDERDGRLVRTHRLELDLDAVASTEVADLVGRARPDLVLLNDDDLAYAKIRMDDRSHATALARLSDIESPLARALVWGAVWDAARDAEIPASAYVDLVLAHIAPETESTTLRLTLTQLLTAARIYVAPAKRPATIDRIGDALWALAQGAEAGSDAQFQFVKFFANAASSAAHAGSLRGLLDGSTALPGLEIDDDLGWELLEGLVLAGGAGEEEIAARLESDNTANGQQAAARVRAAIPTAAAKRRAFETGSRDGSIPNTILRNMGLGYQHVNDPVALESLVAPYFEMLEGVWRNRTYKIAEYIVDGFYPAPLASQALVDATEEWLSENDEIPALRRLIVENLATVQRALLAQKRDARG</sequence>
<dbReference type="InterPro" id="IPR014782">
    <property type="entry name" value="Peptidase_M1_dom"/>
</dbReference>
<dbReference type="RefSeq" id="WP_284255012.1">
    <property type="nucleotide sequence ID" value="NZ_BAAAQO010000004.1"/>
</dbReference>
<dbReference type="SUPFAM" id="SSF63737">
    <property type="entry name" value="Leukotriene A4 hydrolase N-terminal domain"/>
    <property type="match status" value="1"/>
</dbReference>
<evidence type="ECO:0000256" key="2">
    <source>
        <dbReference type="ARBA" id="ARBA00001947"/>
    </source>
</evidence>
<dbReference type="PANTHER" id="PTHR11533:SF174">
    <property type="entry name" value="PUROMYCIN-SENSITIVE AMINOPEPTIDASE-RELATED"/>
    <property type="match status" value="1"/>
</dbReference>
<keyword evidence="6 17" id="KW-0031">Aminopeptidase</keyword>
<keyword evidence="10" id="KW-0862">Zinc</keyword>
<comment type="similarity">
    <text evidence="3">Belongs to the peptidase M1 family.</text>
</comment>
<evidence type="ECO:0000259" key="14">
    <source>
        <dbReference type="Pfam" id="PF01433"/>
    </source>
</evidence>
<feature type="domain" description="Peptidase M1 membrane alanine aminopeptidase" evidence="14">
    <location>
        <begin position="229"/>
        <end position="444"/>
    </location>
</feature>
<dbReference type="NCBIfam" id="TIGR02412">
    <property type="entry name" value="pepN_strep_liv"/>
    <property type="match status" value="1"/>
</dbReference>
<accession>A0ABQ6KCX9</accession>
<evidence type="ECO:0000256" key="7">
    <source>
        <dbReference type="ARBA" id="ARBA00022670"/>
    </source>
</evidence>
<evidence type="ECO:0000256" key="11">
    <source>
        <dbReference type="ARBA" id="ARBA00023049"/>
    </source>
</evidence>
<dbReference type="SUPFAM" id="SSF55486">
    <property type="entry name" value="Metalloproteases ('zincins'), catalytic domain"/>
    <property type="match status" value="1"/>
</dbReference>
<gene>
    <name evidence="17" type="ORF">GCM10025881_32610</name>
</gene>
<evidence type="ECO:0000256" key="3">
    <source>
        <dbReference type="ARBA" id="ARBA00010136"/>
    </source>
</evidence>
<dbReference type="Proteomes" id="UP001157034">
    <property type="component" value="Unassembled WGS sequence"/>
</dbReference>
<organism evidence="17 18">
    <name type="scientific">Pseudolysinimonas kribbensis</name>
    <dbReference type="NCBI Taxonomy" id="433641"/>
    <lineage>
        <taxon>Bacteria</taxon>
        <taxon>Bacillati</taxon>
        <taxon>Actinomycetota</taxon>
        <taxon>Actinomycetes</taxon>
        <taxon>Micrococcales</taxon>
        <taxon>Microbacteriaceae</taxon>
        <taxon>Pseudolysinimonas</taxon>
    </lineage>
</organism>
<keyword evidence="11" id="KW-0482">Metalloprotease</keyword>
<dbReference type="EC" id="3.4.11.2" evidence="4"/>
<dbReference type="CDD" id="cd09602">
    <property type="entry name" value="M1_APN"/>
    <property type="match status" value="1"/>
</dbReference>
<dbReference type="Pfam" id="PF11838">
    <property type="entry name" value="ERAP1_C"/>
    <property type="match status" value="1"/>
</dbReference>
<comment type="cofactor">
    <cofactor evidence="2">
        <name>Zn(2+)</name>
        <dbReference type="ChEBI" id="CHEBI:29105"/>
    </cofactor>
</comment>
<evidence type="ECO:0000256" key="5">
    <source>
        <dbReference type="ARBA" id="ARBA00015611"/>
    </source>
</evidence>
<dbReference type="InterPro" id="IPR024571">
    <property type="entry name" value="ERAP1-like_C_dom"/>
</dbReference>
<comment type="caution">
    <text evidence="17">The sequence shown here is derived from an EMBL/GenBank/DDBJ whole genome shotgun (WGS) entry which is preliminary data.</text>
</comment>
<dbReference type="Pfam" id="PF01433">
    <property type="entry name" value="Peptidase_M1"/>
    <property type="match status" value="1"/>
</dbReference>
<keyword evidence="7" id="KW-0645">Protease</keyword>
<evidence type="ECO:0000259" key="16">
    <source>
        <dbReference type="Pfam" id="PF17900"/>
    </source>
</evidence>
<evidence type="ECO:0000256" key="6">
    <source>
        <dbReference type="ARBA" id="ARBA00022438"/>
    </source>
</evidence>
<proteinExistence type="inferred from homology"/>
<reference evidence="18" key="1">
    <citation type="journal article" date="2019" name="Int. J. Syst. Evol. Microbiol.">
        <title>The Global Catalogue of Microorganisms (GCM) 10K type strain sequencing project: providing services to taxonomists for standard genome sequencing and annotation.</title>
        <authorList>
            <consortium name="The Broad Institute Genomics Platform"/>
            <consortium name="The Broad Institute Genome Sequencing Center for Infectious Disease"/>
            <person name="Wu L."/>
            <person name="Ma J."/>
        </authorList>
    </citation>
    <scope>NUCLEOTIDE SEQUENCE [LARGE SCALE GENOMIC DNA]</scope>
    <source>
        <strain evidence="18">NBRC 108894</strain>
    </source>
</reference>
<evidence type="ECO:0000259" key="15">
    <source>
        <dbReference type="Pfam" id="PF11838"/>
    </source>
</evidence>
<dbReference type="PANTHER" id="PTHR11533">
    <property type="entry name" value="PROTEASE M1 ZINC METALLOPROTEASE"/>
    <property type="match status" value="1"/>
</dbReference>
<dbReference type="PRINTS" id="PR00756">
    <property type="entry name" value="ALADIPTASE"/>
</dbReference>
<dbReference type="InterPro" id="IPR027268">
    <property type="entry name" value="Peptidase_M4/M1_CTD_sf"/>
</dbReference>
<feature type="domain" description="ERAP1-like C-terminal" evidence="15">
    <location>
        <begin position="527"/>
        <end position="837"/>
    </location>
</feature>
<dbReference type="InterPro" id="IPR045357">
    <property type="entry name" value="Aminopeptidase_N-like_N"/>
</dbReference>
<name>A0ABQ6KCX9_9MICO</name>
<evidence type="ECO:0000313" key="18">
    <source>
        <dbReference type="Proteomes" id="UP001157034"/>
    </source>
</evidence>
<evidence type="ECO:0000256" key="12">
    <source>
        <dbReference type="ARBA" id="ARBA00029811"/>
    </source>
</evidence>
<dbReference type="InterPro" id="IPR012778">
    <property type="entry name" value="Pept_M1_aminopeptidase"/>
</dbReference>
<evidence type="ECO:0000256" key="9">
    <source>
        <dbReference type="ARBA" id="ARBA00022801"/>
    </source>
</evidence>
<protein>
    <recommendedName>
        <fullName evidence="5">Aminopeptidase N</fullName>
        <ecNumber evidence="4">3.4.11.2</ecNumber>
    </recommendedName>
    <alternativeName>
        <fullName evidence="12">Alanine aminopeptidase</fullName>
    </alternativeName>
    <alternativeName>
        <fullName evidence="13">Lysyl aminopeptidase</fullName>
    </alternativeName>
</protein>
<dbReference type="EMBL" id="BSVB01000001">
    <property type="protein sequence ID" value="GMA96437.1"/>
    <property type="molecule type" value="Genomic_DNA"/>
</dbReference>